<dbReference type="FunFam" id="1.25.40.20:FF:000232">
    <property type="entry name" value="DExH-box ATP-dependent RNA helicase DExH6"/>
    <property type="match status" value="1"/>
</dbReference>
<dbReference type="InterPro" id="IPR036867">
    <property type="entry name" value="R3H_dom_sf"/>
</dbReference>
<dbReference type="SMART" id="SM00847">
    <property type="entry name" value="HA2"/>
    <property type="match status" value="1"/>
</dbReference>
<dbReference type="FunFam" id="3.30.1370.50:FF:000002">
    <property type="entry name" value="Immunoglobulin mu DNA-binding protein 2"/>
    <property type="match status" value="1"/>
</dbReference>
<dbReference type="Pfam" id="PF21010">
    <property type="entry name" value="HA2_C"/>
    <property type="match status" value="1"/>
</dbReference>
<evidence type="ECO:0000256" key="5">
    <source>
        <dbReference type="ARBA" id="ARBA00022840"/>
    </source>
</evidence>
<comment type="subcellular location">
    <subcellularLocation>
        <location evidence="1">Nucleus</location>
    </subcellularLocation>
</comment>
<evidence type="ECO:0000256" key="11">
    <source>
        <dbReference type="SAM" id="MobiDB-lite"/>
    </source>
</evidence>
<reference evidence="15 16" key="1">
    <citation type="journal article" date="2023" name="BMC Biotechnol.">
        <title>Vitis rotundifolia cv Carlos genome sequencing.</title>
        <authorList>
            <person name="Huff M."/>
            <person name="Hulse-Kemp A."/>
            <person name="Scheffler B."/>
            <person name="Youngblood R."/>
            <person name="Simpson S."/>
            <person name="Babiker E."/>
            <person name="Staton M."/>
        </authorList>
    </citation>
    <scope>NUCLEOTIDE SEQUENCE [LARGE SCALE GENOMIC DNA]</scope>
    <source>
        <tissue evidence="15">Leaf</tissue>
    </source>
</reference>
<name>A0AA38ZBK6_VITRO</name>
<dbReference type="PROSITE" id="PS51061">
    <property type="entry name" value="R3H"/>
    <property type="match status" value="1"/>
</dbReference>
<dbReference type="SUPFAM" id="SSF48403">
    <property type="entry name" value="Ankyrin repeat"/>
    <property type="match status" value="1"/>
</dbReference>
<feature type="compositionally biased region" description="Low complexity" evidence="11">
    <location>
        <begin position="67"/>
        <end position="80"/>
    </location>
</feature>
<dbReference type="GO" id="GO:0003724">
    <property type="term" value="F:RNA helicase activity"/>
    <property type="evidence" value="ECO:0007669"/>
    <property type="project" value="UniProtKB-EC"/>
</dbReference>
<dbReference type="SMART" id="SM00490">
    <property type="entry name" value="HELICc"/>
    <property type="match status" value="1"/>
</dbReference>
<dbReference type="InterPro" id="IPR011545">
    <property type="entry name" value="DEAD/DEAH_box_helicase_dom"/>
</dbReference>
<evidence type="ECO:0000256" key="8">
    <source>
        <dbReference type="ARBA" id="ARBA00047984"/>
    </source>
</evidence>
<organism evidence="15 16">
    <name type="scientific">Vitis rotundifolia</name>
    <name type="common">Muscadine grape</name>
    <dbReference type="NCBI Taxonomy" id="103349"/>
    <lineage>
        <taxon>Eukaryota</taxon>
        <taxon>Viridiplantae</taxon>
        <taxon>Streptophyta</taxon>
        <taxon>Embryophyta</taxon>
        <taxon>Tracheophyta</taxon>
        <taxon>Spermatophyta</taxon>
        <taxon>Magnoliopsida</taxon>
        <taxon>eudicotyledons</taxon>
        <taxon>Gunneridae</taxon>
        <taxon>Pentapetalae</taxon>
        <taxon>rosids</taxon>
        <taxon>Vitales</taxon>
        <taxon>Vitaceae</taxon>
        <taxon>Viteae</taxon>
        <taxon>Vitis</taxon>
    </lineage>
</organism>
<evidence type="ECO:0000256" key="7">
    <source>
        <dbReference type="ARBA" id="ARBA00023242"/>
    </source>
</evidence>
<evidence type="ECO:0000313" key="16">
    <source>
        <dbReference type="Proteomes" id="UP001168098"/>
    </source>
</evidence>
<dbReference type="PROSITE" id="PS51194">
    <property type="entry name" value="HELICASE_CTER"/>
    <property type="match status" value="1"/>
</dbReference>
<dbReference type="InterPro" id="IPR011709">
    <property type="entry name" value="DEAD-box_helicase_OB_fold"/>
</dbReference>
<feature type="region of interest" description="Disordered" evidence="11">
    <location>
        <begin position="1"/>
        <end position="23"/>
    </location>
</feature>
<keyword evidence="6" id="KW-0694">RNA-binding</keyword>
<dbReference type="FunFam" id="3.40.50.300:FF:000860">
    <property type="entry name" value="DExH-box ATP-dependent RNA helicase DExH6"/>
    <property type="match status" value="1"/>
</dbReference>
<proteinExistence type="inferred from homology"/>
<feature type="region of interest" description="Disordered" evidence="11">
    <location>
        <begin position="65"/>
        <end position="87"/>
    </location>
</feature>
<comment type="similarity">
    <text evidence="10">Belongs to the DExH box helicase family.</text>
</comment>
<evidence type="ECO:0000259" key="12">
    <source>
        <dbReference type="PROSITE" id="PS51061"/>
    </source>
</evidence>
<comment type="catalytic activity">
    <reaction evidence="9">
        <text>ATP + H2O = ADP + phosphate + H(+)</text>
        <dbReference type="Rhea" id="RHEA:13065"/>
        <dbReference type="ChEBI" id="CHEBI:15377"/>
        <dbReference type="ChEBI" id="CHEBI:15378"/>
        <dbReference type="ChEBI" id="CHEBI:30616"/>
        <dbReference type="ChEBI" id="CHEBI:43474"/>
        <dbReference type="ChEBI" id="CHEBI:456216"/>
        <dbReference type="EC" id="3.6.4.12"/>
    </reaction>
</comment>
<evidence type="ECO:0000256" key="6">
    <source>
        <dbReference type="ARBA" id="ARBA00022884"/>
    </source>
</evidence>
<dbReference type="Gene3D" id="1.20.120.1080">
    <property type="match status" value="1"/>
</dbReference>
<keyword evidence="3" id="KW-0378">Hydrolase</keyword>
<comment type="catalytic activity">
    <reaction evidence="8">
        <text>ATP + H2O = ADP + phosphate + H(+)</text>
        <dbReference type="Rhea" id="RHEA:13065"/>
        <dbReference type="ChEBI" id="CHEBI:15377"/>
        <dbReference type="ChEBI" id="CHEBI:15378"/>
        <dbReference type="ChEBI" id="CHEBI:30616"/>
        <dbReference type="ChEBI" id="CHEBI:43474"/>
        <dbReference type="ChEBI" id="CHEBI:456216"/>
        <dbReference type="EC" id="3.6.4.13"/>
    </reaction>
</comment>
<feature type="compositionally biased region" description="Basic residues" evidence="11">
    <location>
        <begin position="1155"/>
        <end position="1167"/>
    </location>
</feature>
<dbReference type="GO" id="GO:0005634">
    <property type="term" value="C:nucleus"/>
    <property type="evidence" value="ECO:0007669"/>
    <property type="project" value="UniProtKB-SubCell"/>
</dbReference>
<dbReference type="GO" id="GO:0016787">
    <property type="term" value="F:hydrolase activity"/>
    <property type="evidence" value="ECO:0007669"/>
    <property type="project" value="UniProtKB-KW"/>
</dbReference>
<feature type="compositionally biased region" description="Acidic residues" evidence="11">
    <location>
        <begin position="999"/>
        <end position="1020"/>
    </location>
</feature>
<evidence type="ECO:0000256" key="9">
    <source>
        <dbReference type="ARBA" id="ARBA00047995"/>
    </source>
</evidence>
<dbReference type="GO" id="GO:0005524">
    <property type="term" value="F:ATP binding"/>
    <property type="evidence" value="ECO:0007669"/>
    <property type="project" value="UniProtKB-KW"/>
</dbReference>
<dbReference type="InterPro" id="IPR007502">
    <property type="entry name" value="Helicase-assoc_dom"/>
</dbReference>
<dbReference type="Gene3D" id="1.25.40.20">
    <property type="entry name" value="Ankyrin repeat-containing domain"/>
    <property type="match status" value="1"/>
</dbReference>
<protein>
    <recommendedName>
        <fullName evidence="17">RNA helicase</fullName>
    </recommendedName>
</protein>
<dbReference type="Proteomes" id="UP001168098">
    <property type="component" value="Unassembled WGS sequence"/>
</dbReference>
<dbReference type="PANTHER" id="PTHR18934">
    <property type="entry name" value="ATP-DEPENDENT RNA HELICASE"/>
    <property type="match status" value="1"/>
</dbReference>
<dbReference type="Pfam" id="PF07717">
    <property type="entry name" value="OB_NTP_bind"/>
    <property type="match status" value="1"/>
</dbReference>
<dbReference type="CDD" id="cd17917">
    <property type="entry name" value="DEXHc_RHA-like"/>
    <property type="match status" value="1"/>
</dbReference>
<feature type="region of interest" description="Disordered" evidence="11">
    <location>
        <begin position="1154"/>
        <end position="1231"/>
    </location>
</feature>
<dbReference type="CDD" id="cd18791">
    <property type="entry name" value="SF2_C_RHA"/>
    <property type="match status" value="1"/>
</dbReference>
<evidence type="ECO:0000313" key="15">
    <source>
        <dbReference type="EMBL" id="KAJ9685995.1"/>
    </source>
</evidence>
<dbReference type="PROSITE" id="PS51192">
    <property type="entry name" value="HELICASE_ATP_BIND_1"/>
    <property type="match status" value="1"/>
</dbReference>
<evidence type="ECO:0008006" key="17">
    <source>
        <dbReference type="Google" id="ProtNLM"/>
    </source>
</evidence>
<dbReference type="InterPro" id="IPR036770">
    <property type="entry name" value="Ankyrin_rpt-contain_sf"/>
</dbReference>
<dbReference type="GO" id="GO:0003678">
    <property type="term" value="F:DNA helicase activity"/>
    <property type="evidence" value="ECO:0007669"/>
    <property type="project" value="UniProtKB-EC"/>
</dbReference>
<evidence type="ECO:0000259" key="14">
    <source>
        <dbReference type="PROSITE" id="PS51194"/>
    </source>
</evidence>
<keyword evidence="7" id="KW-0539">Nucleus</keyword>
<evidence type="ECO:0000256" key="1">
    <source>
        <dbReference type="ARBA" id="ARBA00004123"/>
    </source>
</evidence>
<feature type="compositionally biased region" description="Polar residues" evidence="11">
    <location>
        <begin position="1189"/>
        <end position="1199"/>
    </location>
</feature>
<accession>A0AA38ZBK6</accession>
<dbReference type="InterPro" id="IPR048333">
    <property type="entry name" value="HA2_WH"/>
</dbReference>
<evidence type="ECO:0000256" key="3">
    <source>
        <dbReference type="ARBA" id="ARBA00022801"/>
    </source>
</evidence>
<keyword evidence="4" id="KW-0347">Helicase</keyword>
<dbReference type="InterPro" id="IPR001374">
    <property type="entry name" value="R3H_dom"/>
</dbReference>
<evidence type="ECO:0000256" key="2">
    <source>
        <dbReference type="ARBA" id="ARBA00022741"/>
    </source>
</evidence>
<evidence type="ECO:0000256" key="4">
    <source>
        <dbReference type="ARBA" id="ARBA00022806"/>
    </source>
</evidence>
<dbReference type="SUPFAM" id="SSF52540">
    <property type="entry name" value="P-loop containing nucleoside triphosphate hydrolases"/>
    <property type="match status" value="2"/>
</dbReference>
<feature type="compositionally biased region" description="Low complexity" evidence="11">
    <location>
        <begin position="1200"/>
        <end position="1218"/>
    </location>
</feature>
<dbReference type="Pfam" id="PF01424">
    <property type="entry name" value="R3H"/>
    <property type="match status" value="1"/>
</dbReference>
<dbReference type="GO" id="GO:0003723">
    <property type="term" value="F:RNA binding"/>
    <property type="evidence" value="ECO:0007669"/>
    <property type="project" value="UniProtKB-KW"/>
</dbReference>
<dbReference type="AlphaFoldDB" id="A0AA38ZBK6"/>
<feature type="region of interest" description="Disordered" evidence="11">
    <location>
        <begin position="995"/>
        <end position="1040"/>
    </location>
</feature>
<dbReference type="InterPro" id="IPR027417">
    <property type="entry name" value="P-loop_NTPase"/>
</dbReference>
<keyword evidence="16" id="KW-1185">Reference proteome</keyword>
<dbReference type="InterPro" id="IPR014001">
    <property type="entry name" value="Helicase_ATP-bd"/>
</dbReference>
<gene>
    <name evidence="15" type="ORF">PVL29_015065</name>
</gene>
<keyword evidence="5" id="KW-0067">ATP-binding</keyword>
<dbReference type="InterPro" id="IPR034083">
    <property type="entry name" value="R3H_DEXH_helicase"/>
</dbReference>
<sequence>MTRSGKKRQKDGEQNNPGVAEGTRIRISRALQEFRETHNEVYTFEANLTNHERAVVHEVCRKMGMTSKSSGRGSQRRVSVYKTKKKVDTKKEEGNPYLNFSEEAKEVLLDLFTRYPPDDTEMVTQMVENGSGKTEKIWGKRDDIFGRPSMNKAEIAKKVELFASRIEEDPHLRQITEGRSKLPIASFKDVITSTIESHQVVLISGETGCGKTTQVPQFVLDYMWGKGEACKIVCTQPRRISATSVAERISFEKGENVGDSVGYKIRLESKGGRHSSIIFCTNGILLRVLVSKGTDRLKPEALRKAAKRDISDITHIIVDEIHERDRYSDFMLTILRDMLASYPHLRLILMSATIDAERFSQYFGGCPIIRVPGFTYPVKTFYLEDVLSILKSTGNNNLDSTLLSLPVEDPRLIEDYGVALDEAINLAWSNDEFDPLLDFVSSEGTPQVFNYQHSSTGLTPLMVFAGKGRVADVCMMLSFGADCHLKANDDTTALDLAERENHREAAEMIKQHMENLLSNSVEEQQLLDKYLATNNPEIIDVALVEQLLRKICNDSKDGAILVFLPGWDDINRTREKLLSASFFKDSSKFVVISLHSMVPSVEQKKVFKRPPPGCRKIVLSTNISETAITIDDVVYVIDSGRMKEKSYDPYNNVSTLQSSWISKASAKQREGRAGRCRAGVCYHLYSKLRAASLPDFQVPEIKRMPIEELCLQVKLLDPNCKIEDFLRKTLDPPVFETIRNAVIVLQDIGALSMDEKLTELGKKLGSLPVHPLTSKMLFFAILLNCLDPALTLACASDYRDPFTLPMLPHEKKRATAAKAELASLYGGHSDQLAVIAAFECWKSAKEKGQEAQFCSQYFVSSGTMHMLAGMRKQLQTELIRNGFIPEDVSSCSLNARDPGIIHAVLVAGLYPMVGRLLPPHKSGKRSVVETASGAKVRLHPHSNNFKLSFKKSDGRPLIIYDEITRGDGGMHIRNCTVIGPLPLLLLATEIVVAPGKGNDDDDEDCDDDSDGDDIDEDDSEGDGKEANNKLNGQQGEKIMSSPDNTVTVVVDRWLSFESTALDVAQIYCLRERLTAAIFFKATHAREVLPPMLGASVYAIACILSYDGLSGISLSLESVDSLTSMVNATEIDNSASGRRRMGQNPNSFLKTLMTHGTRHKSPSKHHKNKGAENWNSPPSYNACPPYMPPSLTSNQRPSSQRPSFSGYGSSMSGPYGPRGDSFKRQRGNGSGK</sequence>
<feature type="domain" description="Helicase ATP-binding" evidence="13">
    <location>
        <begin position="192"/>
        <end position="372"/>
    </location>
</feature>
<dbReference type="Pfam" id="PF00270">
    <property type="entry name" value="DEAD"/>
    <property type="match status" value="1"/>
</dbReference>
<feature type="domain" description="Helicase C-terminal" evidence="14">
    <location>
        <begin position="543"/>
        <end position="717"/>
    </location>
</feature>
<dbReference type="Pfam" id="PF04408">
    <property type="entry name" value="WHD_HA2"/>
    <property type="match status" value="1"/>
</dbReference>
<keyword evidence="2" id="KW-0547">Nucleotide-binding</keyword>
<dbReference type="Gene3D" id="3.30.1370.50">
    <property type="entry name" value="R3H-like domain"/>
    <property type="match status" value="1"/>
</dbReference>
<evidence type="ECO:0000256" key="10">
    <source>
        <dbReference type="ARBA" id="ARBA00060772"/>
    </source>
</evidence>
<dbReference type="EMBL" id="JARBHA010000012">
    <property type="protein sequence ID" value="KAJ9685995.1"/>
    <property type="molecule type" value="Genomic_DNA"/>
</dbReference>
<dbReference type="FunFam" id="3.40.50.300:FF:000526">
    <property type="entry name" value="DExH-box ATP-dependent RNA helicase DExH3"/>
    <property type="match status" value="1"/>
</dbReference>
<dbReference type="GO" id="GO:0003677">
    <property type="term" value="F:DNA binding"/>
    <property type="evidence" value="ECO:0007669"/>
    <property type="project" value="UniProtKB-ARBA"/>
</dbReference>
<dbReference type="Pfam" id="PF00271">
    <property type="entry name" value="Helicase_C"/>
    <property type="match status" value="1"/>
</dbReference>
<evidence type="ECO:0000259" key="13">
    <source>
        <dbReference type="PROSITE" id="PS51192"/>
    </source>
</evidence>
<dbReference type="SUPFAM" id="SSF82708">
    <property type="entry name" value="R3H domain"/>
    <property type="match status" value="1"/>
</dbReference>
<dbReference type="PANTHER" id="PTHR18934:SF213">
    <property type="entry name" value="3'-5' RNA HELICASE YTHDC2"/>
    <property type="match status" value="1"/>
</dbReference>
<dbReference type="InterPro" id="IPR001650">
    <property type="entry name" value="Helicase_C-like"/>
</dbReference>
<dbReference type="SMART" id="SM00393">
    <property type="entry name" value="R3H"/>
    <property type="match status" value="1"/>
</dbReference>
<dbReference type="FunFam" id="1.20.120.1080:FF:000011">
    <property type="entry name" value="DExH-box ATP-dependent RNA helicase DExH6"/>
    <property type="match status" value="1"/>
</dbReference>
<dbReference type="SMART" id="SM00487">
    <property type="entry name" value="DEXDc"/>
    <property type="match status" value="1"/>
</dbReference>
<dbReference type="Gene3D" id="3.40.50.300">
    <property type="entry name" value="P-loop containing nucleotide triphosphate hydrolases"/>
    <property type="match status" value="2"/>
</dbReference>
<dbReference type="CDD" id="cd06007">
    <property type="entry name" value="R3H_DEXH_helicase"/>
    <property type="match status" value="1"/>
</dbReference>
<feature type="domain" description="R3H" evidence="12">
    <location>
        <begin position="21"/>
        <end position="84"/>
    </location>
</feature>
<comment type="caution">
    <text evidence="15">The sequence shown here is derived from an EMBL/GenBank/DDBJ whole genome shotgun (WGS) entry which is preliminary data.</text>
</comment>